<feature type="chain" id="PRO_5003136443" evidence="5">
    <location>
        <begin position="27"/>
        <end position="637"/>
    </location>
</feature>
<protein>
    <submittedName>
        <fullName evidence="7">Glucan endo-1,6-beta-glucosidase</fullName>
        <ecNumber evidence="7">3.2.1.75</ecNumber>
    </submittedName>
</protein>
<dbReference type="Gene3D" id="2.60.40.1180">
    <property type="entry name" value="Golgi alpha-mannosidase II"/>
    <property type="match status" value="1"/>
</dbReference>
<evidence type="ECO:0000256" key="2">
    <source>
        <dbReference type="ARBA" id="ARBA00022729"/>
    </source>
</evidence>
<dbReference type="STRING" id="717606.PaecuDRAFT_4384"/>
<evidence type="ECO:0000256" key="1">
    <source>
        <dbReference type="ARBA" id="ARBA00005382"/>
    </source>
</evidence>
<keyword evidence="2 5" id="KW-0732">Signal</keyword>
<dbReference type="InterPro" id="IPR017853">
    <property type="entry name" value="GH"/>
</dbReference>
<evidence type="ECO:0000256" key="3">
    <source>
        <dbReference type="ARBA" id="ARBA00022801"/>
    </source>
</evidence>
<dbReference type="PANTHER" id="PTHR11069:SF23">
    <property type="entry name" value="LYSOSOMAL ACID GLUCOSYLCERAMIDASE"/>
    <property type="match status" value="1"/>
</dbReference>
<keyword evidence="8" id="KW-1185">Reference proteome</keyword>
<dbReference type="OrthoDB" id="9806701at2"/>
<dbReference type="SUPFAM" id="SSF50370">
    <property type="entry name" value="Ricin B-like lectins"/>
    <property type="match status" value="1"/>
</dbReference>
<evidence type="ECO:0000313" key="8">
    <source>
        <dbReference type="Proteomes" id="UP000005387"/>
    </source>
</evidence>
<dbReference type="RefSeq" id="WP_006040367.1">
    <property type="nucleotide sequence ID" value="NZ_AEDD01000013.1"/>
</dbReference>
<dbReference type="GO" id="GO:0006680">
    <property type="term" value="P:glucosylceramide catabolic process"/>
    <property type="evidence" value="ECO:0007669"/>
    <property type="project" value="TreeGrafter"/>
</dbReference>
<dbReference type="Pfam" id="PF17189">
    <property type="entry name" value="Glyco_hydro_30C"/>
    <property type="match status" value="1"/>
</dbReference>
<gene>
    <name evidence="7" type="ORF">PaecuDRAFT_4384</name>
</gene>
<proteinExistence type="inferred from homology"/>
<comment type="similarity">
    <text evidence="1 4">Belongs to the glycosyl hydrolase 30 family.</text>
</comment>
<dbReference type="SMART" id="SM00458">
    <property type="entry name" value="RICIN"/>
    <property type="match status" value="1"/>
</dbReference>
<dbReference type="InterPro" id="IPR000772">
    <property type="entry name" value="Ricin_B_lectin"/>
</dbReference>
<keyword evidence="3 4" id="KW-0378">Hydrolase</keyword>
<dbReference type="InterPro" id="IPR033453">
    <property type="entry name" value="Glyco_hydro_30_TIM-barrel"/>
</dbReference>
<dbReference type="InterPro" id="IPR033452">
    <property type="entry name" value="GH30_C"/>
</dbReference>
<dbReference type="PROSITE" id="PS50231">
    <property type="entry name" value="RICIN_B_LECTIN"/>
    <property type="match status" value="1"/>
</dbReference>
<dbReference type="PRINTS" id="PR00843">
    <property type="entry name" value="GLHYDRLASE30"/>
</dbReference>
<dbReference type="Pfam" id="PF14200">
    <property type="entry name" value="RicinB_lectin_2"/>
    <property type="match status" value="2"/>
</dbReference>
<dbReference type="Pfam" id="PF02055">
    <property type="entry name" value="Glyco_hydro_30"/>
    <property type="match status" value="1"/>
</dbReference>
<dbReference type="InterPro" id="IPR035992">
    <property type="entry name" value="Ricin_B-like_lectins"/>
</dbReference>
<organism evidence="7 8">
    <name type="scientific">Paenibacillus curdlanolyticus YK9</name>
    <dbReference type="NCBI Taxonomy" id="717606"/>
    <lineage>
        <taxon>Bacteria</taxon>
        <taxon>Bacillati</taxon>
        <taxon>Bacillota</taxon>
        <taxon>Bacilli</taxon>
        <taxon>Bacillales</taxon>
        <taxon>Paenibacillaceae</taxon>
        <taxon>Paenibacillus</taxon>
    </lineage>
</organism>
<keyword evidence="4 7" id="KW-0326">Glycosidase</keyword>
<dbReference type="Gene3D" id="3.20.20.80">
    <property type="entry name" value="Glycosidases"/>
    <property type="match status" value="1"/>
</dbReference>
<reference evidence="7 8" key="1">
    <citation type="submission" date="2010-07" db="EMBL/GenBank/DDBJ databases">
        <title>The draft genome of Paenibacillus curdlanolyticus YK9.</title>
        <authorList>
            <consortium name="US DOE Joint Genome Institute (JGI-PGF)"/>
            <person name="Lucas S."/>
            <person name="Copeland A."/>
            <person name="Lapidus A."/>
            <person name="Cheng J.-F."/>
            <person name="Bruce D."/>
            <person name="Goodwin L."/>
            <person name="Pitluck S."/>
            <person name="Land M.L."/>
            <person name="Hauser L."/>
            <person name="Chang Y.-J."/>
            <person name="Jeffries C."/>
            <person name="Anderson I.J."/>
            <person name="Johnson E."/>
            <person name="Loganathan U."/>
            <person name="Mulhopadhyay B."/>
            <person name="Kyrpides N."/>
            <person name="Woyke T.J."/>
        </authorList>
    </citation>
    <scope>NUCLEOTIDE SEQUENCE [LARGE SCALE GENOMIC DNA]</scope>
    <source>
        <strain evidence="7 8">YK9</strain>
    </source>
</reference>
<dbReference type="InterPro" id="IPR013780">
    <property type="entry name" value="Glyco_hydro_b"/>
</dbReference>
<dbReference type="GO" id="GO:0004348">
    <property type="term" value="F:glucosylceramidase activity"/>
    <property type="evidence" value="ECO:0007669"/>
    <property type="project" value="InterPro"/>
</dbReference>
<evidence type="ECO:0000256" key="5">
    <source>
        <dbReference type="SAM" id="SignalP"/>
    </source>
</evidence>
<dbReference type="GO" id="GO:0016020">
    <property type="term" value="C:membrane"/>
    <property type="evidence" value="ECO:0007669"/>
    <property type="project" value="GOC"/>
</dbReference>
<name>E0IFE3_9BACL</name>
<sequence length="637" mass="68998">MMKKKIVTALTVLALTVPSLPVTTHAAGEAVQVWLTNPNNNTWLARQADVNFASSSGGADYTINVNNGTTYQSMDGFGASLTDSSAWLLANKLSASKRTEVMNNLFGPSGINISALRQPIGASDFNWESWTYDDTTNNVDDMNLNSFSLWREDAYIRPMLDQAYNVNKGRIKLFAAPWSPPAWMKTNKGLNGNTGGTLRTDAYQAYANYLVKYLQQYSAKGTPIYAMSVQNEPKFNPNWPGMVMTANEQVNFINVLGPKLSQNGLNTKIMAYDHNYDDINYASTVLSSSASSYVSGSAFHYYSNLSHSNLTTLHNQYPSKDIWFTEGGSGTWIGGGTSKGMFQDLIMHTIRFPRNWAKSYIMWNIALDQNGGPALAGIDGTNRGLITIRSDATDNVSYNPQYYGLGHSSKFVDQGANRIDTNTFQDSMEDVAYKNPDGSIALILSNRQASAKSVKIQWGSQSFTYQVPAEGAITFKWSGNGSTGTGPVTGVTPVAGGTYQITAKVSSKALDVTSGSTADGATIQQWDYAGGNNQKWTLRDAGNGYYNIINLNSGKGLDVDGSSTADGAKVQQWTVSGSGGLNQQWQLVSAGNGYYKIINRSSGKGLDISNSSTANGAVVQQWTSFGGDNQLFTFQTP</sequence>
<feature type="domain" description="Ricin B lectin" evidence="6">
    <location>
        <begin position="496"/>
        <end position="635"/>
    </location>
</feature>
<dbReference type="Gene3D" id="2.80.10.50">
    <property type="match status" value="3"/>
</dbReference>
<dbReference type="EC" id="3.2.1.75" evidence="7"/>
<dbReference type="EMBL" id="AEDD01000013">
    <property type="protein sequence ID" value="EFM08919.1"/>
    <property type="molecule type" value="Genomic_DNA"/>
</dbReference>
<dbReference type="PANTHER" id="PTHR11069">
    <property type="entry name" value="GLUCOSYLCERAMIDASE"/>
    <property type="match status" value="1"/>
</dbReference>
<dbReference type="SUPFAM" id="SSF51445">
    <property type="entry name" value="(Trans)glycosidases"/>
    <property type="match status" value="1"/>
</dbReference>
<dbReference type="InterPro" id="IPR001139">
    <property type="entry name" value="Glyco_hydro_30"/>
</dbReference>
<evidence type="ECO:0000259" key="6">
    <source>
        <dbReference type="SMART" id="SM00458"/>
    </source>
</evidence>
<accession>E0IFE3</accession>
<dbReference type="Proteomes" id="UP000005387">
    <property type="component" value="Unassembled WGS sequence"/>
</dbReference>
<evidence type="ECO:0000256" key="4">
    <source>
        <dbReference type="RuleBase" id="RU361188"/>
    </source>
</evidence>
<dbReference type="eggNOG" id="COG5520">
    <property type="taxonomic scope" value="Bacteria"/>
</dbReference>
<dbReference type="AlphaFoldDB" id="E0IFE3"/>
<feature type="signal peptide" evidence="5">
    <location>
        <begin position="1"/>
        <end position="26"/>
    </location>
</feature>
<dbReference type="GO" id="GO:0046557">
    <property type="term" value="F:glucan endo-1,6-beta-glucosidase activity"/>
    <property type="evidence" value="ECO:0007669"/>
    <property type="project" value="UniProtKB-EC"/>
</dbReference>
<evidence type="ECO:0000313" key="7">
    <source>
        <dbReference type="EMBL" id="EFM08919.1"/>
    </source>
</evidence>